<evidence type="ECO:0000313" key="2">
    <source>
        <dbReference type="Proteomes" id="UP000198923"/>
    </source>
</evidence>
<keyword evidence="2" id="KW-1185">Reference proteome</keyword>
<dbReference type="Proteomes" id="UP000198923">
    <property type="component" value="Unassembled WGS sequence"/>
</dbReference>
<sequence length="117" mass="12745">MSVAVWEVTSLVPERLEQFMLTWGAFTPTAGDPAHCQALLQVARGNDKRSQAWDGADSTLFGQVRNHVPSGVTANPELLLDALDAGNERSGWIDARINALEHDLGNLNPQGSLRLRL</sequence>
<accession>A0A1G8LHM3</accession>
<organism evidence="1 2">
    <name type="scientific">Sinosporangium album</name>
    <dbReference type="NCBI Taxonomy" id="504805"/>
    <lineage>
        <taxon>Bacteria</taxon>
        <taxon>Bacillati</taxon>
        <taxon>Actinomycetota</taxon>
        <taxon>Actinomycetes</taxon>
        <taxon>Streptosporangiales</taxon>
        <taxon>Streptosporangiaceae</taxon>
        <taxon>Sinosporangium</taxon>
    </lineage>
</organism>
<gene>
    <name evidence="1" type="ORF">SAMN05421505_1681</name>
</gene>
<name>A0A1G8LHM3_9ACTN</name>
<evidence type="ECO:0000313" key="1">
    <source>
        <dbReference type="EMBL" id="SDI54937.1"/>
    </source>
</evidence>
<dbReference type="EMBL" id="FNCN01000068">
    <property type="protein sequence ID" value="SDI54937.1"/>
    <property type="molecule type" value="Genomic_DNA"/>
</dbReference>
<proteinExistence type="predicted"/>
<feature type="non-terminal residue" evidence="1">
    <location>
        <position position="117"/>
    </location>
</feature>
<dbReference type="AlphaFoldDB" id="A0A1G8LHM3"/>
<protein>
    <submittedName>
        <fullName evidence="1">Uncharacterized protein</fullName>
    </submittedName>
</protein>
<reference evidence="1 2" key="1">
    <citation type="submission" date="2016-10" db="EMBL/GenBank/DDBJ databases">
        <authorList>
            <person name="de Groot N.N."/>
        </authorList>
    </citation>
    <scope>NUCLEOTIDE SEQUENCE [LARGE SCALE GENOMIC DNA]</scope>
    <source>
        <strain evidence="1 2">CPCC 201354</strain>
    </source>
</reference>